<name>A0ABY4G8I6_9BACT</name>
<evidence type="ECO:0000313" key="1">
    <source>
        <dbReference type="EMBL" id="UOQ67212.1"/>
    </source>
</evidence>
<protein>
    <submittedName>
        <fullName evidence="1">Nucleotide-diphospho-sugar transferase</fullName>
    </submittedName>
</protein>
<keyword evidence="1" id="KW-0808">Transferase</keyword>
<keyword evidence="2" id="KW-1185">Reference proteome</keyword>
<dbReference type="Gene3D" id="3.90.550.10">
    <property type="entry name" value="Spore Coat Polysaccharide Biosynthesis Protein SpsA, Chain A"/>
    <property type="match status" value="1"/>
</dbReference>
<accession>A0ABY4G8I6</accession>
<dbReference type="RefSeq" id="WP_245122387.1">
    <property type="nucleotide sequence ID" value="NZ_CP095061.1"/>
</dbReference>
<dbReference type="GO" id="GO:0016740">
    <property type="term" value="F:transferase activity"/>
    <property type="evidence" value="ECO:0007669"/>
    <property type="project" value="UniProtKB-KW"/>
</dbReference>
<evidence type="ECO:0000313" key="2">
    <source>
        <dbReference type="Proteomes" id="UP000830401"/>
    </source>
</evidence>
<gene>
    <name evidence="1" type="ORF">MUN86_04755</name>
</gene>
<dbReference type="Proteomes" id="UP000830401">
    <property type="component" value="Chromosome"/>
</dbReference>
<dbReference type="InterPro" id="IPR029044">
    <property type="entry name" value="Nucleotide-diphossugar_trans"/>
</dbReference>
<reference evidence="1" key="1">
    <citation type="submission" date="2022-04" db="EMBL/GenBank/DDBJ databases">
        <title>Hymenobacter sp. isolated from the air.</title>
        <authorList>
            <person name="Won M."/>
            <person name="Lee C.-M."/>
            <person name="Woen H.-Y."/>
            <person name="Kwon S.-W."/>
        </authorList>
    </citation>
    <scope>NUCLEOTIDE SEQUENCE</scope>
    <source>
        <strain evidence="1">5420S-77</strain>
    </source>
</reference>
<dbReference type="EMBL" id="CP095061">
    <property type="protein sequence ID" value="UOQ67212.1"/>
    <property type="molecule type" value="Genomic_DNA"/>
</dbReference>
<proteinExistence type="predicted"/>
<sequence>MLDTPVLFTVFNRYDTAKRVFEAIRAAKPRQLFVAADGPRLHKEGEEAKCQAVRELILSGIDWECEVYTLLRNENLGTGKAISEAITWFFSHVDKGIILEDDCLPESTFFDFAAKMLDYYESVDQVMHISGSSLQCGIKRGSASYYLSRMSSIWGWATWKRSWEKYSYSFFSDSESTIVEVLEKVLKNEEDVAYFLNEFKKVKGGVIDTWDYQWFYSLLKFNAVCVTPQYNLIQNLGFNSDGTHTFFAPYWYKYLVNKPINNIIYLKHSDIDEKADSFYMSLAMGRRTLETSYVKFLYRLKELVK</sequence>
<organism evidence="1 2">
    <name type="scientific">Hymenobacter volaticus</name>
    <dbReference type="NCBI Taxonomy" id="2932254"/>
    <lineage>
        <taxon>Bacteria</taxon>
        <taxon>Pseudomonadati</taxon>
        <taxon>Bacteroidota</taxon>
        <taxon>Cytophagia</taxon>
        <taxon>Cytophagales</taxon>
        <taxon>Hymenobacteraceae</taxon>
        <taxon>Hymenobacter</taxon>
    </lineage>
</organism>
<dbReference type="SUPFAM" id="SSF53448">
    <property type="entry name" value="Nucleotide-diphospho-sugar transferases"/>
    <property type="match status" value="1"/>
</dbReference>